<reference evidence="1 2" key="1">
    <citation type="journal article" date="2019" name="Appl. Microbiol. Biotechnol.">
        <title>Genome sequence of Isaria javanica and comparative genome analysis insights into family S53 peptidase evolution in fungal entomopathogens.</title>
        <authorList>
            <person name="Lin R."/>
            <person name="Zhang X."/>
            <person name="Xin B."/>
            <person name="Zou M."/>
            <person name="Gao Y."/>
            <person name="Qin F."/>
            <person name="Hu Q."/>
            <person name="Xie B."/>
            <person name="Cheng X."/>
        </authorList>
    </citation>
    <scope>NUCLEOTIDE SEQUENCE [LARGE SCALE GENOMIC DNA]</scope>
    <source>
        <strain evidence="1 2">IJ1G</strain>
    </source>
</reference>
<evidence type="ECO:0000313" key="2">
    <source>
        <dbReference type="Proteomes" id="UP000315783"/>
    </source>
</evidence>
<name>A0A545VAE5_9HYPO</name>
<keyword evidence="2" id="KW-1185">Reference proteome</keyword>
<proteinExistence type="predicted"/>
<accession>A0A545VAE5</accession>
<gene>
    <name evidence="1" type="ORF">IF1G_02784</name>
</gene>
<sequence length="51" mass="5422">MCALLLPGIECVPVPSLGGLGSRRDGGGKLMMMTMLMLMAMMMRGCKSSRT</sequence>
<evidence type="ECO:0000313" key="1">
    <source>
        <dbReference type="EMBL" id="TQV98704.1"/>
    </source>
</evidence>
<dbReference type="Proteomes" id="UP000315783">
    <property type="component" value="Unassembled WGS sequence"/>
</dbReference>
<organism evidence="1 2">
    <name type="scientific">Cordyceps javanica</name>
    <dbReference type="NCBI Taxonomy" id="43265"/>
    <lineage>
        <taxon>Eukaryota</taxon>
        <taxon>Fungi</taxon>
        <taxon>Dikarya</taxon>
        <taxon>Ascomycota</taxon>
        <taxon>Pezizomycotina</taxon>
        <taxon>Sordariomycetes</taxon>
        <taxon>Hypocreomycetidae</taxon>
        <taxon>Hypocreales</taxon>
        <taxon>Cordycipitaceae</taxon>
        <taxon>Cordyceps</taxon>
    </lineage>
</organism>
<comment type="caution">
    <text evidence="1">The sequence shown here is derived from an EMBL/GenBank/DDBJ whole genome shotgun (WGS) entry which is preliminary data.</text>
</comment>
<dbReference type="EMBL" id="SPUK01000003">
    <property type="protein sequence ID" value="TQV98704.1"/>
    <property type="molecule type" value="Genomic_DNA"/>
</dbReference>
<protein>
    <submittedName>
        <fullName evidence="1">Uncharacterized protein</fullName>
    </submittedName>
</protein>
<dbReference type="AlphaFoldDB" id="A0A545VAE5"/>